<reference evidence="2" key="1">
    <citation type="submission" date="2020-09" db="EMBL/GenBank/DDBJ databases">
        <title>Genome-Enabled Discovery of Anthraquinone Biosynthesis in Senna tora.</title>
        <authorList>
            <person name="Kang S.-H."/>
            <person name="Pandey R.P."/>
            <person name="Lee C.-M."/>
            <person name="Sim J.-S."/>
            <person name="Jeong J.-T."/>
            <person name="Choi B.-S."/>
            <person name="Jung M."/>
            <person name="Ginzburg D."/>
            <person name="Zhao K."/>
            <person name="Won S.Y."/>
            <person name="Oh T.-J."/>
            <person name="Yu Y."/>
            <person name="Kim N.-H."/>
            <person name="Lee O.R."/>
            <person name="Lee T.-H."/>
            <person name="Bashyal P."/>
            <person name="Kim T.-S."/>
            <person name="Lee W.-H."/>
            <person name="Kawkins C."/>
            <person name="Kim C.-K."/>
            <person name="Kim J.S."/>
            <person name="Ahn B.O."/>
            <person name="Rhee S.Y."/>
            <person name="Sohng J.K."/>
        </authorList>
    </citation>
    <scope>NUCLEOTIDE SEQUENCE</scope>
    <source>
        <tissue evidence="2">Leaf</tissue>
    </source>
</reference>
<name>A0A834XHT8_9FABA</name>
<dbReference type="AlphaFoldDB" id="A0A834XHT8"/>
<dbReference type="EMBL" id="JAAIUW010000001">
    <property type="protein sequence ID" value="KAF7845382.1"/>
    <property type="molecule type" value="Genomic_DNA"/>
</dbReference>
<dbReference type="Proteomes" id="UP000634136">
    <property type="component" value="Unassembled WGS sequence"/>
</dbReference>
<protein>
    <submittedName>
        <fullName evidence="2">Uncharacterized protein</fullName>
    </submittedName>
</protein>
<evidence type="ECO:0000313" key="3">
    <source>
        <dbReference type="Proteomes" id="UP000634136"/>
    </source>
</evidence>
<feature type="region of interest" description="Disordered" evidence="1">
    <location>
        <begin position="1"/>
        <end position="23"/>
    </location>
</feature>
<keyword evidence="3" id="KW-1185">Reference proteome</keyword>
<evidence type="ECO:0000313" key="2">
    <source>
        <dbReference type="EMBL" id="KAF7845382.1"/>
    </source>
</evidence>
<comment type="caution">
    <text evidence="2">The sequence shown here is derived from an EMBL/GenBank/DDBJ whole genome shotgun (WGS) entry which is preliminary data.</text>
</comment>
<organism evidence="2 3">
    <name type="scientific">Senna tora</name>
    <dbReference type="NCBI Taxonomy" id="362788"/>
    <lineage>
        <taxon>Eukaryota</taxon>
        <taxon>Viridiplantae</taxon>
        <taxon>Streptophyta</taxon>
        <taxon>Embryophyta</taxon>
        <taxon>Tracheophyta</taxon>
        <taxon>Spermatophyta</taxon>
        <taxon>Magnoliopsida</taxon>
        <taxon>eudicotyledons</taxon>
        <taxon>Gunneridae</taxon>
        <taxon>Pentapetalae</taxon>
        <taxon>rosids</taxon>
        <taxon>fabids</taxon>
        <taxon>Fabales</taxon>
        <taxon>Fabaceae</taxon>
        <taxon>Caesalpinioideae</taxon>
        <taxon>Cassia clade</taxon>
        <taxon>Senna</taxon>
    </lineage>
</organism>
<accession>A0A834XHT8</accession>
<evidence type="ECO:0000256" key="1">
    <source>
        <dbReference type="SAM" id="MobiDB-lite"/>
    </source>
</evidence>
<gene>
    <name evidence="2" type="ORF">G2W53_002287</name>
</gene>
<sequence length="47" mass="5205">MAPPTSSSSLHHHHRLEGHPLSNTTTSTLFTLTFSIAHHRIQHVAIP</sequence>
<proteinExistence type="predicted"/>